<accession>B1Z6Q0</accession>
<name>B1Z6Q0_BURA4</name>
<evidence type="ECO:0000313" key="1">
    <source>
        <dbReference type="EMBL" id="ACB69127.1"/>
    </source>
</evidence>
<dbReference type="HOGENOM" id="CLU_1324579_0_0_4"/>
<dbReference type="AlphaFoldDB" id="B1Z6Q0"/>
<reference evidence="2" key="1">
    <citation type="submission" date="2008-04" db="EMBL/GenBank/DDBJ databases">
        <title>Complete sequence of plasmid 1 of Burkholderia ambifaria MC40-6.</title>
        <authorList>
            <person name="Copeland A."/>
            <person name="Lucas S."/>
            <person name="Lapidus A."/>
            <person name="Glavina del Rio T."/>
            <person name="Dalin E."/>
            <person name="Tice H."/>
            <person name="Pitluck S."/>
            <person name="Chain P."/>
            <person name="Malfatti S."/>
            <person name="Shin M."/>
            <person name="Vergez L."/>
            <person name="Lang D."/>
            <person name="Schmutz J."/>
            <person name="Larimer F."/>
            <person name="Land M."/>
            <person name="Hauser L."/>
            <person name="Kyrpides N."/>
            <person name="Lykidis A."/>
            <person name="Ramette A."/>
            <person name="Konstantinidis K."/>
            <person name="Tiedje J."/>
            <person name="Richardson P."/>
        </authorList>
    </citation>
    <scope>NUCLEOTIDE SEQUENCE [LARGE SCALE GENOMIC DNA]</scope>
    <source>
        <strain evidence="2">MC40-6</strain>
        <plasmid evidence="2">pBMC401</plasmid>
    </source>
</reference>
<gene>
    <name evidence="1" type="ordered locus">BamMC406_6725</name>
</gene>
<dbReference type="EMBL" id="CP001028">
    <property type="protein sequence ID" value="ACB69127.1"/>
    <property type="molecule type" value="Genomic_DNA"/>
</dbReference>
<evidence type="ECO:0000313" key="2">
    <source>
        <dbReference type="Proteomes" id="UP000001680"/>
    </source>
</evidence>
<protein>
    <submittedName>
        <fullName evidence="1">Uncharacterized protein</fullName>
    </submittedName>
</protein>
<dbReference type="KEGG" id="bac:BamMC406_6725"/>
<organism evidence="1 2">
    <name type="scientific">Burkholderia ambifaria (strain MC40-6)</name>
    <dbReference type="NCBI Taxonomy" id="398577"/>
    <lineage>
        <taxon>Bacteria</taxon>
        <taxon>Pseudomonadati</taxon>
        <taxon>Pseudomonadota</taxon>
        <taxon>Betaproteobacteria</taxon>
        <taxon>Burkholderiales</taxon>
        <taxon>Burkholderiaceae</taxon>
        <taxon>Burkholderia</taxon>
        <taxon>Burkholderia cepacia complex</taxon>
    </lineage>
</organism>
<geneLocation type="plasmid" evidence="1 2">
    <name>pBMC401</name>
</geneLocation>
<keyword evidence="1" id="KW-0614">Plasmid</keyword>
<proteinExistence type="predicted"/>
<dbReference type="Proteomes" id="UP000001680">
    <property type="component" value="Plasmid pBMC401"/>
</dbReference>
<sequence>MPLEFPQIAQIGASLLGGGAIGAIISASVATHRGRVQPVAKRVEVTPLVASDFAGAAFNPSVTVSDGSTDLKFSNLHVAEIQIVNRGNVDRQKFSFGITLAHGDQAIHVEPYGLDRHHKVLQPTACTPAAPSGTLDFELVPFNRHDAYTMKVFLVSAAAGGQPGTISMSSSEPIRFVDMPSVAETLTKAGTITLKFGAIEMSILPRLFR</sequence>